<organism evidence="3 4">
    <name type="scientific">Cyanidium caldarium</name>
    <name type="common">Red alga</name>
    <dbReference type="NCBI Taxonomy" id="2771"/>
    <lineage>
        <taxon>Eukaryota</taxon>
        <taxon>Rhodophyta</taxon>
        <taxon>Bangiophyceae</taxon>
        <taxon>Cyanidiales</taxon>
        <taxon>Cyanidiaceae</taxon>
        <taxon>Cyanidium</taxon>
    </lineage>
</organism>
<sequence length="426" mass="45700">MADTSPPPESPAILLPLVLKLLAVIRSDHPPQCIGWTDDGTAVQVLDIPEFVRRYLASAAWPPYRTWEQWVQVLRQHGFGVQIGRDGTAARLEHAVWSRQQLELLAQHSQWQRHRLRQSAASPLRMNLPSSALSVPVATTAAAAAVAATRTCAVDDSGPATDSDVEDLLDDATDFEDEVDAGEPAEADRGAASGNGSRSRGYSPPAIGLSASAADVSRTSARTPPTSPSERKSHASAPPGQTQAHRSMIARRTPSEGALLPEPPPQRLRKLHGEFHGNAHAGVSSWRTEPTGIQRLATPSPVANGGRRPSPFNQLPTIFASNQLMPTAAPAAGTVNLELVQARADLAALRQANTLFLRRIDQAVSQVRQLCGLAAEQERRLITMEARLEVLEHRAASDAGGSTRPARSGGSDDRGRMTISTPTMRR</sequence>
<name>A0AAV9J000_CYACA</name>
<feature type="signal peptide" evidence="2">
    <location>
        <begin position="1"/>
        <end position="27"/>
    </location>
</feature>
<evidence type="ECO:0008006" key="5">
    <source>
        <dbReference type="Google" id="ProtNLM"/>
    </source>
</evidence>
<feature type="region of interest" description="Disordered" evidence="1">
    <location>
        <begin position="394"/>
        <end position="426"/>
    </location>
</feature>
<evidence type="ECO:0000313" key="4">
    <source>
        <dbReference type="Proteomes" id="UP001301350"/>
    </source>
</evidence>
<evidence type="ECO:0000256" key="1">
    <source>
        <dbReference type="SAM" id="MobiDB-lite"/>
    </source>
</evidence>
<evidence type="ECO:0000256" key="2">
    <source>
        <dbReference type="SAM" id="SignalP"/>
    </source>
</evidence>
<protein>
    <recommendedName>
        <fullName evidence="5">HSF-type DNA-binding domain-containing protein</fullName>
    </recommendedName>
</protein>
<proteinExistence type="predicted"/>
<accession>A0AAV9J000</accession>
<feature type="chain" id="PRO_5043810155" description="HSF-type DNA-binding domain-containing protein" evidence="2">
    <location>
        <begin position="28"/>
        <end position="426"/>
    </location>
</feature>
<keyword evidence="2" id="KW-0732">Signal</keyword>
<keyword evidence="4" id="KW-1185">Reference proteome</keyword>
<dbReference type="AlphaFoldDB" id="A0AAV9J000"/>
<dbReference type="Proteomes" id="UP001301350">
    <property type="component" value="Unassembled WGS sequence"/>
</dbReference>
<gene>
    <name evidence="3" type="ORF">CDCA_CDCA14G3904</name>
</gene>
<reference evidence="3 4" key="1">
    <citation type="submission" date="2022-07" db="EMBL/GenBank/DDBJ databases">
        <title>Genome-wide signatures of adaptation to extreme environments.</title>
        <authorList>
            <person name="Cho C.H."/>
            <person name="Yoon H.S."/>
        </authorList>
    </citation>
    <scope>NUCLEOTIDE SEQUENCE [LARGE SCALE GENOMIC DNA]</scope>
    <source>
        <strain evidence="3 4">DBV 063 E5</strain>
    </source>
</reference>
<dbReference type="EMBL" id="JANCYW010000014">
    <property type="protein sequence ID" value="KAK4537879.1"/>
    <property type="molecule type" value="Genomic_DNA"/>
</dbReference>
<feature type="region of interest" description="Disordered" evidence="1">
    <location>
        <begin position="178"/>
        <end position="248"/>
    </location>
</feature>
<comment type="caution">
    <text evidence="3">The sequence shown here is derived from an EMBL/GenBank/DDBJ whole genome shotgun (WGS) entry which is preliminary data.</text>
</comment>
<evidence type="ECO:0000313" key="3">
    <source>
        <dbReference type="EMBL" id="KAK4537879.1"/>
    </source>
</evidence>
<feature type="compositionally biased region" description="Low complexity" evidence="1">
    <location>
        <begin position="190"/>
        <end position="201"/>
    </location>
</feature>